<dbReference type="Pfam" id="PF00107">
    <property type="entry name" value="ADH_zinc_N"/>
    <property type="match status" value="1"/>
</dbReference>
<dbReference type="EMBL" id="BAABDM010000005">
    <property type="protein sequence ID" value="GAA4100101.1"/>
    <property type="molecule type" value="Genomic_DNA"/>
</dbReference>
<dbReference type="Pfam" id="PF08240">
    <property type="entry name" value="ADH_N"/>
    <property type="match status" value="1"/>
</dbReference>
<evidence type="ECO:0000313" key="7">
    <source>
        <dbReference type="EMBL" id="GAA4100101.1"/>
    </source>
</evidence>
<dbReference type="InterPro" id="IPR011032">
    <property type="entry name" value="GroES-like_sf"/>
</dbReference>
<organism evidence="7 8">
    <name type="scientific">Zhongshania borealis</name>
    <dbReference type="NCBI Taxonomy" id="889488"/>
    <lineage>
        <taxon>Bacteria</taxon>
        <taxon>Pseudomonadati</taxon>
        <taxon>Pseudomonadota</taxon>
        <taxon>Gammaproteobacteria</taxon>
        <taxon>Cellvibrionales</taxon>
        <taxon>Spongiibacteraceae</taxon>
        <taxon>Zhongshania</taxon>
    </lineage>
</organism>
<dbReference type="InterPro" id="IPR013149">
    <property type="entry name" value="ADH-like_C"/>
</dbReference>
<keyword evidence="4" id="KW-0520">NAD</keyword>
<protein>
    <submittedName>
        <fullName evidence="7">NAD(P)-dependent alcohol dehydrogenase</fullName>
    </submittedName>
</protein>
<accession>A0ABP7WYN7</accession>
<dbReference type="RefSeq" id="WP_344936882.1">
    <property type="nucleotide sequence ID" value="NZ_BAABDM010000005.1"/>
</dbReference>
<dbReference type="InterPro" id="IPR036291">
    <property type="entry name" value="NAD(P)-bd_dom_sf"/>
</dbReference>
<evidence type="ECO:0000256" key="1">
    <source>
        <dbReference type="ARBA" id="ARBA00022723"/>
    </source>
</evidence>
<gene>
    <name evidence="7" type="ORF">GCM10022414_26900</name>
</gene>
<dbReference type="InterPro" id="IPR013154">
    <property type="entry name" value="ADH-like_N"/>
</dbReference>
<dbReference type="SUPFAM" id="SSF51735">
    <property type="entry name" value="NAD(P)-binding Rossmann-fold domains"/>
    <property type="match status" value="1"/>
</dbReference>
<dbReference type="PANTHER" id="PTHR43880:SF12">
    <property type="entry name" value="ALCOHOL DEHYDROGENASE CLASS-3"/>
    <property type="match status" value="1"/>
</dbReference>
<dbReference type="PROSITE" id="PS00059">
    <property type="entry name" value="ADH_ZINC"/>
    <property type="match status" value="1"/>
</dbReference>
<dbReference type="Gene3D" id="3.40.50.720">
    <property type="entry name" value="NAD(P)-binding Rossmann-like Domain"/>
    <property type="match status" value="1"/>
</dbReference>
<evidence type="ECO:0000256" key="4">
    <source>
        <dbReference type="ARBA" id="ARBA00023027"/>
    </source>
</evidence>
<dbReference type="SUPFAM" id="SSF50129">
    <property type="entry name" value="GroES-like"/>
    <property type="match status" value="1"/>
</dbReference>
<dbReference type="InterPro" id="IPR020843">
    <property type="entry name" value="ER"/>
</dbReference>
<evidence type="ECO:0000256" key="3">
    <source>
        <dbReference type="ARBA" id="ARBA00023002"/>
    </source>
</evidence>
<evidence type="ECO:0000256" key="5">
    <source>
        <dbReference type="RuleBase" id="RU361277"/>
    </source>
</evidence>
<reference evidence="8" key="1">
    <citation type="journal article" date="2019" name="Int. J. Syst. Evol. Microbiol.">
        <title>The Global Catalogue of Microorganisms (GCM) 10K type strain sequencing project: providing services to taxonomists for standard genome sequencing and annotation.</title>
        <authorList>
            <consortium name="The Broad Institute Genomics Platform"/>
            <consortium name="The Broad Institute Genome Sequencing Center for Infectious Disease"/>
            <person name="Wu L."/>
            <person name="Ma J."/>
        </authorList>
    </citation>
    <scope>NUCLEOTIDE SEQUENCE [LARGE SCALE GENOMIC DNA]</scope>
    <source>
        <strain evidence="8">JCM 17304</strain>
    </source>
</reference>
<keyword evidence="2 5" id="KW-0862">Zinc</keyword>
<dbReference type="Gene3D" id="3.90.180.10">
    <property type="entry name" value="Medium-chain alcohol dehydrogenases, catalytic domain"/>
    <property type="match status" value="1"/>
</dbReference>
<dbReference type="InterPro" id="IPR002328">
    <property type="entry name" value="ADH_Zn_CS"/>
</dbReference>
<name>A0ABP7WYN7_9GAMM</name>
<evidence type="ECO:0000259" key="6">
    <source>
        <dbReference type="SMART" id="SM00829"/>
    </source>
</evidence>
<evidence type="ECO:0000256" key="2">
    <source>
        <dbReference type="ARBA" id="ARBA00022833"/>
    </source>
</evidence>
<keyword evidence="1 5" id="KW-0479">Metal-binding</keyword>
<comment type="similarity">
    <text evidence="5">Belongs to the zinc-containing alcohol dehydrogenase family.</text>
</comment>
<comment type="caution">
    <text evidence="7">The sequence shown here is derived from an EMBL/GenBank/DDBJ whole genome shotgun (WGS) entry which is preliminary data.</text>
</comment>
<proteinExistence type="inferred from homology"/>
<evidence type="ECO:0000313" key="8">
    <source>
        <dbReference type="Proteomes" id="UP001500392"/>
    </source>
</evidence>
<keyword evidence="8" id="KW-1185">Reference proteome</keyword>
<keyword evidence="3" id="KW-0560">Oxidoreductase</keyword>
<dbReference type="CDD" id="cd08278">
    <property type="entry name" value="benzyl_alcohol_DH"/>
    <property type="match status" value="1"/>
</dbReference>
<sequence>MSESFTATAAVAHSGVEQFTLQAIEFAPLQGDEVIVEIHGVGICHTDVVVKAEVTEFPFPAILGHEGAGIVTRVGSGVNRVKAGDHVIVSFGSCGDCASCSADQPSYCHHMPELNYFGLRADGSPAITSEGKVIHSHFFGQSSFASHALSNERNLIVIDKDLPLELMGPIGCGIQTGAGAVMRSLNAQADQSILIAGGGAVGLSAVMAAAIRNCKQIIVMEPNAARRKLALELGATHVIDPTESPDLAEFIQQLSPAGVDLCVDTTGIPPVISALLAALAPRGTLGIVGITPPDTPPPGDLTMIMQRGLTIKGIMIGDTDLAEFIGELLQYYRAGSFPIDKLVTRYPLSAINEAMKDHMAGDCIKAVLLPRT</sequence>
<feature type="domain" description="Enoyl reductase (ER)" evidence="6">
    <location>
        <begin position="15"/>
        <end position="368"/>
    </location>
</feature>
<dbReference type="Proteomes" id="UP001500392">
    <property type="component" value="Unassembled WGS sequence"/>
</dbReference>
<dbReference type="PANTHER" id="PTHR43880">
    <property type="entry name" value="ALCOHOL DEHYDROGENASE"/>
    <property type="match status" value="1"/>
</dbReference>
<comment type="cofactor">
    <cofactor evidence="5">
        <name>Zn(2+)</name>
        <dbReference type="ChEBI" id="CHEBI:29105"/>
    </cofactor>
</comment>
<dbReference type="SMART" id="SM00829">
    <property type="entry name" value="PKS_ER"/>
    <property type="match status" value="1"/>
</dbReference>